<dbReference type="Pfam" id="PF07435">
    <property type="entry name" value="YycH"/>
    <property type="match status" value="1"/>
</dbReference>
<dbReference type="RefSeq" id="WP_378111446.1">
    <property type="nucleotide sequence ID" value="NZ_JBHSNC010000025.1"/>
</dbReference>
<organism evidence="2 3">
    <name type="scientific">Cohnella yongneupensis</name>
    <dbReference type="NCBI Taxonomy" id="425006"/>
    <lineage>
        <taxon>Bacteria</taxon>
        <taxon>Bacillati</taxon>
        <taxon>Bacillota</taxon>
        <taxon>Bacilli</taxon>
        <taxon>Bacillales</taxon>
        <taxon>Paenibacillaceae</taxon>
        <taxon>Cohnella</taxon>
    </lineage>
</organism>
<evidence type="ECO:0000259" key="1">
    <source>
        <dbReference type="Pfam" id="PF07435"/>
    </source>
</evidence>
<dbReference type="EMBL" id="JBHSNC010000025">
    <property type="protein sequence ID" value="MFC5529562.1"/>
    <property type="molecule type" value="Genomic_DNA"/>
</dbReference>
<dbReference type="Proteomes" id="UP001596108">
    <property type="component" value="Unassembled WGS sequence"/>
</dbReference>
<dbReference type="CDD" id="cd15787">
    <property type="entry name" value="YycH_N"/>
    <property type="match status" value="1"/>
</dbReference>
<keyword evidence="3" id="KW-1185">Reference proteome</keyword>
<accession>A0ABW0R152</accession>
<evidence type="ECO:0000313" key="3">
    <source>
        <dbReference type="Proteomes" id="UP001596108"/>
    </source>
</evidence>
<evidence type="ECO:0000313" key="2">
    <source>
        <dbReference type="EMBL" id="MFC5529562.1"/>
    </source>
</evidence>
<proteinExistence type="predicted"/>
<gene>
    <name evidence="2" type="ORF">ACFPQ4_08880</name>
</gene>
<reference evidence="3" key="1">
    <citation type="journal article" date="2019" name="Int. J. Syst. Evol. Microbiol.">
        <title>The Global Catalogue of Microorganisms (GCM) 10K type strain sequencing project: providing services to taxonomists for standard genome sequencing and annotation.</title>
        <authorList>
            <consortium name="The Broad Institute Genomics Platform"/>
            <consortium name="The Broad Institute Genome Sequencing Center for Infectious Disease"/>
            <person name="Wu L."/>
            <person name="Ma J."/>
        </authorList>
    </citation>
    <scope>NUCLEOTIDE SEQUENCE [LARGE SCALE GENOMIC DNA]</scope>
    <source>
        <strain evidence="3">CGMCC 1.18578</strain>
    </source>
</reference>
<feature type="domain" description="Regulatory protein YycH" evidence="1">
    <location>
        <begin position="3"/>
        <end position="423"/>
    </location>
</feature>
<protein>
    <submittedName>
        <fullName evidence="2">YycH family regulatory protein</fullName>
    </submittedName>
</protein>
<name>A0ABW0R152_9BACL</name>
<dbReference type="InterPro" id="IPR042274">
    <property type="entry name" value="YycH/YycI_2"/>
</dbReference>
<comment type="caution">
    <text evidence="2">The sequence shown here is derived from an EMBL/GenBank/DDBJ whole genome shotgun (WGS) entry which is preliminary data.</text>
</comment>
<sequence>MMEKGKSLLLALLVILSLVQSYLLAYSTPYLDAKVKTDLNYVKAEPLGTEEQVENLIFPEQMVLHMGGDKHTVFFPGTRPFYDLILRKLRDRAFKSIQLDSDNTIDWDQVRREDKGVELRFSRAIPFELLQRVFRIDGDFLFSGDSIDKIWIYASKGRDEVRTFFFSTDGRSVYEAQRADLTVGDVEGYVGFGQYWDSYSSTDGQLYVPDAPVSRVLAMQVAFSRYSTEQILENLFTDPGTTRTIQDSLSGPQYYTDTKRGLKVESDSGWMTFTDPVAPTTNNENDYIDNVLSAISFINQHGGWNGMHALTQEVESDNNTVRFQQYYNEVPIISGSKLNLGYMQLVMQQGVVSSYDRSLLVLGEEVTNKAARQLPGGDALRTLIGQTKATGKRIESLFPAYRPMLKDNKLTLLPVWAIRFENGEVAVLTESVAAPIK</sequence>
<dbReference type="Gene3D" id="3.30.310.160">
    <property type="entry name" value="YycH protein, domain 2"/>
    <property type="match status" value="1"/>
</dbReference>
<dbReference type="InterPro" id="IPR009996">
    <property type="entry name" value="YycH"/>
</dbReference>